<feature type="signal peptide" evidence="2">
    <location>
        <begin position="1"/>
        <end position="17"/>
    </location>
</feature>
<gene>
    <name evidence="3" type="ORF">TWF191_004490</name>
</gene>
<comment type="caution">
    <text evidence="3">The sequence shown here is derived from an EMBL/GenBank/DDBJ whole genome shotgun (WGS) entry which is preliminary data.</text>
</comment>
<dbReference type="AlphaFoldDB" id="A0A7C8QW10"/>
<reference evidence="3 4" key="1">
    <citation type="submission" date="2019-06" db="EMBL/GenBank/DDBJ databases">
        <authorList>
            <person name="Palmer J.M."/>
        </authorList>
    </citation>
    <scope>NUCLEOTIDE SEQUENCE [LARGE SCALE GENOMIC DNA]</scope>
    <source>
        <strain evidence="3 4">TWF191</strain>
    </source>
</reference>
<dbReference type="EMBL" id="WIPF01000022">
    <property type="protein sequence ID" value="KAF3226667.1"/>
    <property type="molecule type" value="Genomic_DNA"/>
</dbReference>
<organism evidence="3 4">
    <name type="scientific">Orbilia oligospora</name>
    <name type="common">Nematode-trapping fungus</name>
    <name type="synonym">Arthrobotrys oligospora</name>
    <dbReference type="NCBI Taxonomy" id="2813651"/>
    <lineage>
        <taxon>Eukaryota</taxon>
        <taxon>Fungi</taxon>
        <taxon>Dikarya</taxon>
        <taxon>Ascomycota</taxon>
        <taxon>Pezizomycotina</taxon>
        <taxon>Orbiliomycetes</taxon>
        <taxon>Orbiliales</taxon>
        <taxon>Orbiliaceae</taxon>
        <taxon>Orbilia</taxon>
    </lineage>
</organism>
<feature type="compositionally biased region" description="Pro residues" evidence="1">
    <location>
        <begin position="267"/>
        <end position="277"/>
    </location>
</feature>
<feature type="region of interest" description="Disordered" evidence="1">
    <location>
        <begin position="265"/>
        <end position="315"/>
    </location>
</feature>
<proteinExistence type="predicted"/>
<accession>A0A7C8QW10</accession>
<name>A0A7C8QW10_ORBOL</name>
<feature type="chain" id="PRO_5028856062" evidence="2">
    <location>
        <begin position="18"/>
        <end position="336"/>
    </location>
</feature>
<evidence type="ECO:0000256" key="2">
    <source>
        <dbReference type="SAM" id="SignalP"/>
    </source>
</evidence>
<sequence length="336" mass="35078">MLLRNIFLAAFAIAASAMPEPAPLGLDILADLLKDGPDKDIKIANGGPVGPGLSELVAIAEGILRKYGITKTYADIVDLDAGLLKIAADILGVNGKEGIIAVPGKLLGGGPPKTSKLDAANQKVLPTDIYKPTLPATEQEGIKFHNVDVVSFLPGVVDETWIVAFGGKETHFGTNKACFSLTGGNLQLSGDAIKARCLSKDISGENKGSPEEEKRPLKEEKCPPLALAGVQGGKVVIFRPGSPNVKAEKVEKIIGCWGSIPEDLLPKPVPTPGPFPGPEGQITTPRRPGQNETAPTIPAESLPVPPIPSPDTESPVVPASIPKYAILKFNGVLAQD</sequence>
<evidence type="ECO:0000313" key="3">
    <source>
        <dbReference type="EMBL" id="KAF3226667.1"/>
    </source>
</evidence>
<evidence type="ECO:0000313" key="4">
    <source>
        <dbReference type="Proteomes" id="UP000483672"/>
    </source>
</evidence>
<keyword evidence="2" id="KW-0732">Signal</keyword>
<evidence type="ECO:0000256" key="1">
    <source>
        <dbReference type="SAM" id="MobiDB-lite"/>
    </source>
</evidence>
<dbReference type="Proteomes" id="UP000483672">
    <property type="component" value="Unassembled WGS sequence"/>
</dbReference>
<protein>
    <submittedName>
        <fullName evidence="3">Uncharacterized protein</fullName>
    </submittedName>
</protein>